<reference evidence="2" key="1">
    <citation type="journal article" date="2020" name="Nature">
        <title>Giant virus diversity and host interactions through global metagenomics.</title>
        <authorList>
            <person name="Schulz F."/>
            <person name="Roux S."/>
            <person name="Paez-Espino D."/>
            <person name="Jungbluth S."/>
            <person name="Walsh D.A."/>
            <person name="Denef V.J."/>
            <person name="McMahon K.D."/>
            <person name="Konstantinidis K.T."/>
            <person name="Eloe-Fadrosh E.A."/>
            <person name="Kyrpides N.C."/>
            <person name="Woyke T."/>
        </authorList>
    </citation>
    <scope>NUCLEOTIDE SEQUENCE</scope>
    <source>
        <strain evidence="2">GVMAG-M-3300000115-19</strain>
    </source>
</reference>
<organism evidence="2">
    <name type="scientific">viral metagenome</name>
    <dbReference type="NCBI Taxonomy" id="1070528"/>
    <lineage>
        <taxon>unclassified sequences</taxon>
        <taxon>metagenomes</taxon>
        <taxon>organismal metagenomes</taxon>
    </lineage>
</organism>
<keyword evidence="1" id="KW-0812">Transmembrane</keyword>
<feature type="transmembrane region" description="Helical" evidence="1">
    <location>
        <begin position="65"/>
        <end position="83"/>
    </location>
</feature>
<evidence type="ECO:0000313" key="2">
    <source>
        <dbReference type="EMBL" id="QHT27828.1"/>
    </source>
</evidence>
<dbReference type="AlphaFoldDB" id="A0A6C0EFX5"/>
<evidence type="ECO:0000256" key="1">
    <source>
        <dbReference type="SAM" id="Phobius"/>
    </source>
</evidence>
<dbReference type="EMBL" id="MN738843">
    <property type="protein sequence ID" value="QHT27828.1"/>
    <property type="molecule type" value="Genomic_DNA"/>
</dbReference>
<keyword evidence="1" id="KW-0472">Membrane</keyword>
<keyword evidence="1" id="KW-1133">Transmembrane helix</keyword>
<name>A0A6C0EFX5_9ZZZZ</name>
<accession>A0A6C0EFX5</accession>
<proteinExistence type="predicted"/>
<sequence length="85" mass="10297">MITCNNCNWKHCYTPYILNGECRICYGTKPKQDKKINYLFYDNKYYKILKKMNNMITNKTINDNILNHSLILHISLFYFLLHLNI</sequence>
<protein>
    <submittedName>
        <fullName evidence="2">Uncharacterized protein</fullName>
    </submittedName>
</protein>